<keyword evidence="1" id="KW-0472">Membrane</keyword>
<dbReference type="Proteomes" id="UP000886808">
    <property type="component" value="Unassembled WGS sequence"/>
</dbReference>
<organism evidence="2 3">
    <name type="scientific">Candidatus Butyricicoccus avistercoris</name>
    <dbReference type="NCBI Taxonomy" id="2838518"/>
    <lineage>
        <taxon>Bacteria</taxon>
        <taxon>Bacillati</taxon>
        <taxon>Bacillota</taxon>
        <taxon>Clostridia</taxon>
        <taxon>Eubacteriales</taxon>
        <taxon>Butyricicoccaceae</taxon>
        <taxon>Butyricicoccus</taxon>
    </lineage>
</organism>
<reference evidence="2" key="1">
    <citation type="journal article" date="2021" name="PeerJ">
        <title>Extensive microbial diversity within the chicken gut microbiome revealed by metagenomics and culture.</title>
        <authorList>
            <person name="Gilroy R."/>
            <person name="Ravi A."/>
            <person name="Getino M."/>
            <person name="Pursley I."/>
            <person name="Horton D.L."/>
            <person name="Alikhan N.F."/>
            <person name="Baker D."/>
            <person name="Gharbi K."/>
            <person name="Hall N."/>
            <person name="Watson M."/>
            <person name="Adriaenssens E.M."/>
            <person name="Foster-Nyarko E."/>
            <person name="Jarju S."/>
            <person name="Secka A."/>
            <person name="Antonio M."/>
            <person name="Oren A."/>
            <person name="Chaudhuri R.R."/>
            <person name="La Ragione R."/>
            <person name="Hildebrand F."/>
            <person name="Pallen M.J."/>
        </authorList>
    </citation>
    <scope>NUCLEOTIDE SEQUENCE</scope>
    <source>
        <strain evidence="2">CHK193-4272</strain>
    </source>
</reference>
<sequence>MADLQRVFLILFALFAVLTAFFQLRSSMKSGKLQNGEASQDDVKNMDKFAHIFAILSAITLALCIILGVVSRI</sequence>
<feature type="transmembrane region" description="Helical" evidence="1">
    <location>
        <begin position="49"/>
        <end position="70"/>
    </location>
</feature>
<accession>A0A9D1THZ1</accession>
<evidence type="ECO:0000313" key="2">
    <source>
        <dbReference type="EMBL" id="HIV62323.1"/>
    </source>
</evidence>
<dbReference type="EMBL" id="DXIE01000033">
    <property type="protein sequence ID" value="HIV62323.1"/>
    <property type="molecule type" value="Genomic_DNA"/>
</dbReference>
<protein>
    <submittedName>
        <fullName evidence="2">Uncharacterized protein</fullName>
    </submittedName>
</protein>
<name>A0A9D1THZ1_9FIRM</name>
<gene>
    <name evidence="2" type="ORF">H9746_05740</name>
</gene>
<proteinExistence type="predicted"/>
<evidence type="ECO:0000313" key="3">
    <source>
        <dbReference type="Proteomes" id="UP000886808"/>
    </source>
</evidence>
<keyword evidence="1" id="KW-1133">Transmembrane helix</keyword>
<dbReference type="AlphaFoldDB" id="A0A9D1THZ1"/>
<evidence type="ECO:0000256" key="1">
    <source>
        <dbReference type="SAM" id="Phobius"/>
    </source>
</evidence>
<feature type="transmembrane region" description="Helical" evidence="1">
    <location>
        <begin position="7"/>
        <end position="24"/>
    </location>
</feature>
<reference evidence="2" key="2">
    <citation type="submission" date="2021-04" db="EMBL/GenBank/DDBJ databases">
        <authorList>
            <person name="Gilroy R."/>
        </authorList>
    </citation>
    <scope>NUCLEOTIDE SEQUENCE</scope>
    <source>
        <strain evidence="2">CHK193-4272</strain>
    </source>
</reference>
<comment type="caution">
    <text evidence="2">The sequence shown here is derived from an EMBL/GenBank/DDBJ whole genome shotgun (WGS) entry which is preliminary data.</text>
</comment>
<keyword evidence="1" id="KW-0812">Transmembrane</keyword>